<dbReference type="RefSeq" id="WP_103298826.1">
    <property type="nucleotide sequence ID" value="NZ_PPQT01000120.1"/>
</dbReference>
<feature type="chain" id="PRO_5038639889" evidence="2">
    <location>
        <begin position="23"/>
        <end position="227"/>
    </location>
</feature>
<dbReference type="Proteomes" id="UP000254047">
    <property type="component" value="Unassembled WGS sequence"/>
</dbReference>
<evidence type="ECO:0000313" key="5">
    <source>
        <dbReference type="EMBL" id="TGE17064.1"/>
    </source>
</evidence>
<dbReference type="PROSITE" id="PS51257">
    <property type="entry name" value="PROKAR_LIPOPROTEIN"/>
    <property type="match status" value="1"/>
</dbReference>
<feature type="signal peptide" evidence="2">
    <location>
        <begin position="1"/>
        <end position="22"/>
    </location>
</feature>
<dbReference type="CDD" id="cd14852">
    <property type="entry name" value="LD-carboxypeptidase"/>
    <property type="match status" value="1"/>
</dbReference>
<dbReference type="InterPro" id="IPR058193">
    <property type="entry name" value="VanY/YodJ_core_dom"/>
</dbReference>
<keyword evidence="7" id="KW-1185">Reference proteome</keyword>
<evidence type="ECO:0000313" key="6">
    <source>
        <dbReference type="Proteomes" id="UP000254047"/>
    </source>
</evidence>
<dbReference type="GO" id="GO:0004180">
    <property type="term" value="F:carboxypeptidase activity"/>
    <property type="evidence" value="ECO:0007669"/>
    <property type="project" value="UniProtKB-KW"/>
</dbReference>
<feature type="compositionally biased region" description="Low complexity" evidence="1">
    <location>
        <begin position="33"/>
        <end position="46"/>
    </location>
</feature>
<dbReference type="SUPFAM" id="SSF55166">
    <property type="entry name" value="Hedgehog/DD-peptidase"/>
    <property type="match status" value="1"/>
</dbReference>
<accession>A0A380FXG3</accession>
<feature type="domain" description="D-alanyl-D-alanine carboxypeptidase-like core" evidence="3">
    <location>
        <begin position="82"/>
        <end position="207"/>
    </location>
</feature>
<gene>
    <name evidence="5" type="ORF">BJR09_07365</name>
    <name evidence="4" type="ORF">NCTC13830_00163</name>
</gene>
<protein>
    <submittedName>
        <fullName evidence="4 5">D-alanyl-D-alanine carboxypeptidase</fullName>
    </submittedName>
</protein>
<keyword evidence="4" id="KW-0645">Protease</keyword>
<dbReference type="Gene3D" id="3.30.1380.10">
    <property type="match status" value="1"/>
</dbReference>
<dbReference type="InterPro" id="IPR009045">
    <property type="entry name" value="Zn_M74/Hedgehog-like"/>
</dbReference>
<dbReference type="Proteomes" id="UP000297598">
    <property type="component" value="Unassembled WGS sequence"/>
</dbReference>
<organism evidence="4 6">
    <name type="scientific">Staphylococcus petrasii</name>
    <dbReference type="NCBI Taxonomy" id="1276936"/>
    <lineage>
        <taxon>Bacteria</taxon>
        <taxon>Bacillati</taxon>
        <taxon>Bacillota</taxon>
        <taxon>Bacilli</taxon>
        <taxon>Bacillales</taxon>
        <taxon>Staphylococcaceae</taxon>
        <taxon>Staphylococcus</taxon>
    </lineage>
</organism>
<reference evidence="5 7" key="2">
    <citation type="submission" date="2019-04" db="EMBL/GenBank/DDBJ databases">
        <title>Genomic characterization of Staphylococcus petrasii strains.</title>
        <authorList>
            <person name="Vrbovska V."/>
            <person name="Kovarovic V."/>
            <person name="Maslanova I."/>
            <person name="Indrakova A."/>
            <person name="Petras P."/>
            <person name="Sedo O."/>
            <person name="Svec P."/>
            <person name="Fisarova L."/>
            <person name="Sedlacek I."/>
            <person name="Doskar J."/>
            <person name="Pantucek R."/>
        </authorList>
    </citation>
    <scope>NUCLEOTIDE SEQUENCE [LARGE SCALE GENOMIC DNA]</scope>
    <source>
        <strain evidence="5 7">P5404</strain>
    </source>
</reference>
<evidence type="ECO:0000259" key="3">
    <source>
        <dbReference type="Pfam" id="PF02557"/>
    </source>
</evidence>
<dbReference type="PANTHER" id="PTHR34385">
    <property type="entry name" value="D-ALANYL-D-ALANINE CARBOXYPEPTIDASE"/>
    <property type="match status" value="1"/>
</dbReference>
<keyword evidence="4" id="KW-0378">Hydrolase</keyword>
<evidence type="ECO:0000256" key="2">
    <source>
        <dbReference type="SAM" id="SignalP"/>
    </source>
</evidence>
<dbReference type="EMBL" id="UHDO01000001">
    <property type="protein sequence ID" value="SUM42643.1"/>
    <property type="molecule type" value="Genomic_DNA"/>
</dbReference>
<evidence type="ECO:0000256" key="1">
    <source>
        <dbReference type="SAM" id="MobiDB-lite"/>
    </source>
</evidence>
<dbReference type="InterPro" id="IPR052179">
    <property type="entry name" value="DD-CPase-like"/>
</dbReference>
<dbReference type="OrthoDB" id="9792074at2"/>
<dbReference type="InterPro" id="IPR003709">
    <property type="entry name" value="VanY-like_core_dom"/>
</dbReference>
<proteinExistence type="predicted"/>
<reference evidence="4 6" key="1">
    <citation type="submission" date="2018-06" db="EMBL/GenBank/DDBJ databases">
        <authorList>
            <consortium name="Pathogen Informatics"/>
            <person name="Doyle S."/>
        </authorList>
    </citation>
    <scope>NUCLEOTIDE SEQUENCE [LARGE SCALE GENOMIC DNA]</scope>
    <source>
        <strain evidence="4 6">NCTC13830</strain>
    </source>
</reference>
<keyword evidence="2" id="KW-0732">Signal</keyword>
<dbReference type="PANTHER" id="PTHR34385:SF1">
    <property type="entry name" value="PEPTIDOGLYCAN L-ALANYL-D-GLUTAMATE ENDOPEPTIDASE CWLK"/>
    <property type="match status" value="1"/>
</dbReference>
<dbReference type="AlphaFoldDB" id="A0A380FXG3"/>
<dbReference type="EMBL" id="SRLS01000010">
    <property type="protein sequence ID" value="TGE17064.1"/>
    <property type="molecule type" value="Genomic_DNA"/>
</dbReference>
<name>A0A380FXG3_9STAP</name>
<dbReference type="GO" id="GO:0006508">
    <property type="term" value="P:proteolysis"/>
    <property type="evidence" value="ECO:0007669"/>
    <property type="project" value="InterPro"/>
</dbReference>
<feature type="region of interest" description="Disordered" evidence="1">
    <location>
        <begin position="23"/>
        <end position="52"/>
    </location>
</feature>
<dbReference type="Pfam" id="PF02557">
    <property type="entry name" value="VanY"/>
    <property type="match status" value="1"/>
</dbReference>
<evidence type="ECO:0000313" key="4">
    <source>
        <dbReference type="EMBL" id="SUM42643.1"/>
    </source>
</evidence>
<evidence type="ECO:0000313" key="7">
    <source>
        <dbReference type="Proteomes" id="UP000297598"/>
    </source>
</evidence>
<sequence length="227" mass="25652">MKKFFTALVSSALILTACSNHSNSKAMSENDTKQQSNKSNGNQNGQKNHKRVTKNGCTYIDNILIVNKEISLPSSFNPGEKPESQQALQKMFNQARKEGINLYKISGFRNYQTQVQLYNQYVARDGKKAADKYSARPGHSEHQTGLTYDVGAVGSNKNLYESFGNTKEGKWIAKNAHKFGFIVRYPKGKEKITGYQYEPWHLRYLGKDTATKVYKSGKSLEEYLGLK</sequence>
<keyword evidence="4" id="KW-0121">Carboxypeptidase</keyword>